<evidence type="ECO:0000313" key="4">
    <source>
        <dbReference type="EMBL" id="MDS1271862.1"/>
    </source>
</evidence>
<dbReference type="Gene3D" id="3.30.310.70">
    <property type="entry name" value="TT1751-like domain"/>
    <property type="match status" value="2"/>
</dbReference>
<feature type="domain" description="DUF302" evidence="3">
    <location>
        <begin position="89"/>
        <end position="150"/>
    </location>
</feature>
<feature type="chain" id="PRO_5047533367" evidence="2">
    <location>
        <begin position="25"/>
        <end position="318"/>
    </location>
</feature>
<dbReference type="PANTHER" id="PTHR38342">
    <property type="entry name" value="SLR5037 PROTEIN"/>
    <property type="match status" value="1"/>
</dbReference>
<keyword evidence="2" id="KW-0732">Signal</keyword>
<feature type="domain" description="DUF302" evidence="3">
    <location>
        <begin position="226"/>
        <end position="287"/>
    </location>
</feature>
<evidence type="ECO:0000256" key="2">
    <source>
        <dbReference type="SAM" id="SignalP"/>
    </source>
</evidence>
<keyword evidence="5" id="KW-1185">Reference proteome</keyword>
<dbReference type="Pfam" id="PF03625">
    <property type="entry name" value="DUF302"/>
    <property type="match status" value="2"/>
</dbReference>
<dbReference type="RefSeq" id="WP_310913418.1">
    <property type="nucleotide sequence ID" value="NZ_JAVLVT010000008.1"/>
</dbReference>
<name>A0ABU2HA23_9ACTN</name>
<proteinExistence type="predicted"/>
<organism evidence="4 5">
    <name type="scientific">Lipingzhangella rawalii</name>
    <dbReference type="NCBI Taxonomy" id="2055835"/>
    <lineage>
        <taxon>Bacteria</taxon>
        <taxon>Bacillati</taxon>
        <taxon>Actinomycetota</taxon>
        <taxon>Actinomycetes</taxon>
        <taxon>Streptosporangiales</taxon>
        <taxon>Nocardiopsidaceae</taxon>
        <taxon>Lipingzhangella</taxon>
    </lineage>
</organism>
<evidence type="ECO:0000256" key="1">
    <source>
        <dbReference type="SAM" id="MobiDB-lite"/>
    </source>
</evidence>
<dbReference type="SUPFAM" id="SSF103247">
    <property type="entry name" value="TT1751-like"/>
    <property type="match status" value="2"/>
</dbReference>
<dbReference type="CDD" id="cd14797">
    <property type="entry name" value="DUF302"/>
    <property type="match status" value="2"/>
</dbReference>
<sequence>MTMKHRLLPAAGSAAVILILAACAEGANDNGTESPEGNDAEEQAGEEGAEGDIQTEFVSYSSEQSFEDTEDALSEAVADAGMMVLGDLDQAGALESAGADIAGAQSFFVGNPTKGQEFFEANPAIGSVIPVRMFVWADDEGNGNIGYFDPEPLFTAVDPDLAEGGTEMSEATEMMATEATDTTPEESDRVTAQFVTHTADSSFEDTEDALSEAVADAGMMVLGDLDQAGALESAGADIAGAQSFFVGNPTKGQEFFEANPAIGSVIPVRMFVWADDEGNGNIGYFDPEPLFTAVDPDLAEGGTEMSEATEMMATEATQ</sequence>
<dbReference type="EMBL" id="JAVLVT010000008">
    <property type="protein sequence ID" value="MDS1271862.1"/>
    <property type="molecule type" value="Genomic_DNA"/>
</dbReference>
<evidence type="ECO:0000313" key="5">
    <source>
        <dbReference type="Proteomes" id="UP001250214"/>
    </source>
</evidence>
<dbReference type="InterPro" id="IPR005180">
    <property type="entry name" value="DUF302"/>
</dbReference>
<feature type="signal peptide" evidence="2">
    <location>
        <begin position="1"/>
        <end position="24"/>
    </location>
</feature>
<reference evidence="5" key="1">
    <citation type="submission" date="2023-07" db="EMBL/GenBank/DDBJ databases">
        <title>Novel species in the genus Lipingzhangella isolated from Sambhar Salt Lake.</title>
        <authorList>
            <person name="Jiya N."/>
            <person name="Kajale S."/>
            <person name="Sharma A."/>
        </authorList>
    </citation>
    <scope>NUCLEOTIDE SEQUENCE [LARGE SCALE GENOMIC DNA]</scope>
    <source>
        <strain evidence="5">LS1_29</strain>
    </source>
</reference>
<dbReference type="PROSITE" id="PS51257">
    <property type="entry name" value="PROKAR_LIPOPROTEIN"/>
    <property type="match status" value="1"/>
</dbReference>
<dbReference type="InterPro" id="IPR035923">
    <property type="entry name" value="TT1751-like_sf"/>
</dbReference>
<dbReference type="Proteomes" id="UP001250214">
    <property type="component" value="Unassembled WGS sequence"/>
</dbReference>
<feature type="compositionally biased region" description="Acidic residues" evidence="1">
    <location>
        <begin position="36"/>
        <end position="50"/>
    </location>
</feature>
<comment type="caution">
    <text evidence="4">The sequence shown here is derived from an EMBL/GenBank/DDBJ whole genome shotgun (WGS) entry which is preliminary data.</text>
</comment>
<dbReference type="PANTHER" id="PTHR38342:SF2">
    <property type="entry name" value="INNER MEMBRANE OR EXPORTED"/>
    <property type="match status" value="1"/>
</dbReference>
<evidence type="ECO:0000259" key="3">
    <source>
        <dbReference type="Pfam" id="PF03625"/>
    </source>
</evidence>
<accession>A0ABU2HA23</accession>
<protein>
    <submittedName>
        <fullName evidence="4">DUF302 domain-containing protein</fullName>
    </submittedName>
</protein>
<feature type="region of interest" description="Disordered" evidence="1">
    <location>
        <begin position="28"/>
        <end position="51"/>
    </location>
</feature>
<gene>
    <name evidence="4" type="ORF">RIF23_16335</name>
</gene>